<organism evidence="2 3">
    <name type="scientific">Belliella alkalica</name>
    <dbReference type="NCBI Taxonomy" id="1730871"/>
    <lineage>
        <taxon>Bacteria</taxon>
        <taxon>Pseudomonadati</taxon>
        <taxon>Bacteroidota</taxon>
        <taxon>Cytophagia</taxon>
        <taxon>Cytophagales</taxon>
        <taxon>Cyclobacteriaceae</taxon>
        <taxon>Belliella</taxon>
    </lineage>
</organism>
<evidence type="ECO:0000313" key="3">
    <source>
        <dbReference type="Proteomes" id="UP001165430"/>
    </source>
</evidence>
<evidence type="ECO:0000259" key="1">
    <source>
        <dbReference type="PROSITE" id="PS51186"/>
    </source>
</evidence>
<proteinExistence type="predicted"/>
<dbReference type="InterPro" id="IPR016181">
    <property type="entry name" value="Acyl_CoA_acyltransferase"/>
</dbReference>
<dbReference type="EMBL" id="JAKZGO010000015">
    <property type="protein sequence ID" value="MCH7414988.1"/>
    <property type="molecule type" value="Genomic_DNA"/>
</dbReference>
<comment type="caution">
    <text evidence="2">The sequence shown here is derived from an EMBL/GenBank/DDBJ whole genome shotgun (WGS) entry which is preliminary data.</text>
</comment>
<dbReference type="SUPFAM" id="SSF55729">
    <property type="entry name" value="Acyl-CoA N-acyltransferases (Nat)"/>
    <property type="match status" value="1"/>
</dbReference>
<dbReference type="Pfam" id="PF13527">
    <property type="entry name" value="Acetyltransf_9"/>
    <property type="match status" value="1"/>
</dbReference>
<protein>
    <submittedName>
        <fullName evidence="2">GNAT family N-acetyltransferase</fullName>
    </submittedName>
</protein>
<sequence length="313" mass="36862">MYIRTATLADIPKIVSLLKLSLGEQMIPKSEAFWMWKHIENPFGESLSLVAEDKGEIVAVRAFMKWEWIYQSRTFKALRAVDTAVHPLYQGKGLFTKLTRMLVEKAKLDGYDFIFNTPNKKSLVGYCKMGWVKSGRIPVTIQFNSFFVGKKQNELLDIDENLFIDTIKKIKFSTNGIRKKIDHNFLKWRYLDCPVHDYRFYTDGEFFMFVYRLKRKSTWKEMRIVELFFLKEMVELDLKEIFKRIQSIQTTHQVNYTTIIGSEFEVKMKGVFTISKVQIGPILTIKDLNLKGMKSVIFEKANWDYKLGDLELF</sequence>
<keyword evidence="3" id="KW-1185">Reference proteome</keyword>
<dbReference type="RefSeq" id="WP_241413832.1">
    <property type="nucleotide sequence ID" value="NZ_JAKZGO010000015.1"/>
</dbReference>
<dbReference type="Gene3D" id="3.40.630.30">
    <property type="match status" value="1"/>
</dbReference>
<gene>
    <name evidence="2" type="ORF">MM213_15920</name>
</gene>
<reference evidence="2" key="1">
    <citation type="submission" date="2022-03" db="EMBL/GenBank/DDBJ databases">
        <title>De novo assembled genomes of Belliella spp. (Cyclobacteriaceae) strains.</title>
        <authorList>
            <person name="Szabo A."/>
            <person name="Korponai K."/>
            <person name="Felfoldi T."/>
        </authorList>
    </citation>
    <scope>NUCLEOTIDE SEQUENCE</scope>
    <source>
        <strain evidence="2">DSM 111903</strain>
    </source>
</reference>
<dbReference type="PROSITE" id="PS51186">
    <property type="entry name" value="GNAT"/>
    <property type="match status" value="1"/>
</dbReference>
<evidence type="ECO:0000313" key="2">
    <source>
        <dbReference type="EMBL" id="MCH7414988.1"/>
    </source>
</evidence>
<feature type="domain" description="N-acetyltransferase" evidence="1">
    <location>
        <begin position="1"/>
        <end position="154"/>
    </location>
</feature>
<dbReference type="InterPro" id="IPR000182">
    <property type="entry name" value="GNAT_dom"/>
</dbReference>
<accession>A0ABS9VF00</accession>
<dbReference type="Proteomes" id="UP001165430">
    <property type="component" value="Unassembled WGS sequence"/>
</dbReference>
<dbReference type="CDD" id="cd04301">
    <property type="entry name" value="NAT_SF"/>
    <property type="match status" value="1"/>
</dbReference>
<name>A0ABS9VF00_9BACT</name>